<dbReference type="SUPFAM" id="SSF54427">
    <property type="entry name" value="NTF2-like"/>
    <property type="match status" value="1"/>
</dbReference>
<protein>
    <recommendedName>
        <fullName evidence="2">AAA+ ATPase domain-containing protein</fullName>
    </recommendedName>
</protein>
<dbReference type="Pfam" id="PF13401">
    <property type="entry name" value="AAA_22"/>
    <property type="match status" value="1"/>
</dbReference>
<evidence type="ECO:0000313" key="4">
    <source>
        <dbReference type="Proteomes" id="UP000055136"/>
    </source>
</evidence>
<dbReference type="AlphaFoldDB" id="A0A0S2T9N2"/>
<evidence type="ECO:0000313" key="3">
    <source>
        <dbReference type="EMBL" id="ALP51830.1"/>
    </source>
</evidence>
<feature type="compositionally biased region" description="Basic and acidic residues" evidence="1">
    <location>
        <begin position="308"/>
        <end position="317"/>
    </location>
</feature>
<dbReference type="KEGG" id="tee:Tel_01015"/>
<dbReference type="GO" id="GO:0016887">
    <property type="term" value="F:ATP hydrolysis activity"/>
    <property type="evidence" value="ECO:0007669"/>
    <property type="project" value="InterPro"/>
</dbReference>
<organism evidence="3 4">
    <name type="scientific">Candidatus Tenderia electrophaga</name>
    <dbReference type="NCBI Taxonomy" id="1748243"/>
    <lineage>
        <taxon>Bacteria</taxon>
        <taxon>Pseudomonadati</taxon>
        <taxon>Pseudomonadota</taxon>
        <taxon>Gammaproteobacteria</taxon>
        <taxon>Candidatus Tenderiales</taxon>
        <taxon>Candidatus Tenderiaceae</taxon>
        <taxon>Candidatus Tenderia</taxon>
    </lineage>
</organism>
<feature type="region of interest" description="Disordered" evidence="1">
    <location>
        <begin position="546"/>
        <end position="661"/>
    </location>
</feature>
<feature type="compositionally biased region" description="Low complexity" evidence="1">
    <location>
        <begin position="546"/>
        <end position="568"/>
    </location>
</feature>
<reference evidence="3" key="1">
    <citation type="submission" date="2015-10" db="EMBL/GenBank/DDBJ databases">
        <title>Description of Candidatus Tenderia electrophaga gen. nov, sp. nov., an Uncultivated Electroautotroph from a Biocathode Enrichment.</title>
        <authorList>
            <person name="Eddie B.J."/>
            <person name="Malanoski A.P."/>
            <person name="Wang Z."/>
            <person name="Hall R.J."/>
            <person name="Oh S.D."/>
            <person name="Heiner C."/>
            <person name="Lin B."/>
            <person name="Strycharz-Glaven S.M."/>
        </authorList>
    </citation>
    <scope>NUCLEOTIDE SEQUENCE [LARGE SCALE GENOMIC DNA]</scope>
    <source>
        <strain evidence="3">NRL1</strain>
    </source>
</reference>
<feature type="region of interest" description="Disordered" evidence="1">
    <location>
        <begin position="452"/>
        <end position="479"/>
    </location>
</feature>
<keyword evidence="4" id="KW-1185">Reference proteome</keyword>
<feature type="region of interest" description="Disordered" evidence="1">
    <location>
        <begin position="299"/>
        <end position="376"/>
    </location>
</feature>
<name>A0A0S2T9N2_9GAMM</name>
<evidence type="ECO:0000259" key="2">
    <source>
        <dbReference type="SMART" id="SM00382"/>
    </source>
</evidence>
<proteinExistence type="predicted"/>
<feature type="domain" description="AAA+ ATPase" evidence="2">
    <location>
        <begin position="42"/>
        <end position="207"/>
    </location>
</feature>
<accession>A0A0S2T9N2</accession>
<dbReference type="InterPro" id="IPR049945">
    <property type="entry name" value="AAA_22"/>
</dbReference>
<dbReference type="PANTHER" id="PTHR35894:SF1">
    <property type="entry name" value="PHOSPHORIBULOKINASE _ URIDINE KINASE FAMILY"/>
    <property type="match status" value="1"/>
</dbReference>
<sequence>MYESFYRLNANPFRLVPDARLFYASSGHKRGLAYLRYGLHQGQGFVVVTGKPGTGKSTLVQTLFTDLAGESLVVAGLTSTNLGADDILQAVGHCFDVYSDGKSKASLLIGIENFLKARARQGKRVVLIVDEAQNLPLKSLEELRMLSNFQIAEQPLLQILLLGQQELQEMLARPELEQLAQRVIASCHLKSLSADETRGYIAHRLHCAGWRGDPCISGDALALTYGVSHGIPRLINIFCDRLLLAASLDERHDIDQALAQAVLTELKEESTGSFALCSIPLSRELPAMAPLTQADASLDAANDAEADSEPRAERKAVGADAGAAVQRARTQGENDGAAFEPAFDGRDGTPDRDNMPEPPATAPSAAADEDSLAQPLPPELAGRALSQPSIAMEHVETPYPAADPREHRGGGGQKWIVLMFALVAVAAAAWFGIRHADDVWSRAAALIPSAAPPLSAPAQSQSQPEQSQPPATRQPVMHAGDPHESEFLAELDGYAIHGLTAPEADAGFDDADMTPVIGAPVAAGDGTDAFTERGADITAQITEAAMPDSQPPAAAAANEHAHAGTAPAPADKTGSASVVSAPAALETQSVEKHAEPKPAPQAETPPASAKSGAVPSKPMVVTQKAPVTAAVEQQPATQPPAPVAAATASIEPQHTAPAKTPEPEVVAKLPDTRVVDEPPPAFESPQAPGAMFSEFELTELLYNLIFYYESGNLERLVGLFAADAEADGARGVGSIRKDYLALFNSTEMRYMRIDDMWWKQRDKEAYGRGNFTVTVWRNNGDEGLSQQGELALEVVRQGDRLVIQNMVHQVQ</sequence>
<dbReference type="SUPFAM" id="SSF52540">
    <property type="entry name" value="P-loop containing nucleoside triphosphate hydrolases"/>
    <property type="match status" value="1"/>
</dbReference>
<dbReference type="EMBL" id="CP013099">
    <property type="protein sequence ID" value="ALP51830.1"/>
    <property type="molecule type" value="Genomic_DNA"/>
</dbReference>
<dbReference type="InterPro" id="IPR032710">
    <property type="entry name" value="NTF2-like_dom_sf"/>
</dbReference>
<dbReference type="STRING" id="1748243.Tel_01015"/>
<dbReference type="InterPro" id="IPR027417">
    <property type="entry name" value="P-loop_NTPase"/>
</dbReference>
<dbReference type="PANTHER" id="PTHR35894">
    <property type="entry name" value="GENERAL SECRETION PATHWAY PROTEIN A-RELATED"/>
    <property type="match status" value="1"/>
</dbReference>
<evidence type="ECO:0000256" key="1">
    <source>
        <dbReference type="SAM" id="MobiDB-lite"/>
    </source>
</evidence>
<gene>
    <name evidence="3" type="ORF">Tel_01015</name>
</gene>
<dbReference type="Gene3D" id="3.40.50.300">
    <property type="entry name" value="P-loop containing nucleotide triphosphate hydrolases"/>
    <property type="match status" value="1"/>
</dbReference>
<feature type="compositionally biased region" description="Basic and acidic residues" evidence="1">
    <location>
        <begin position="343"/>
        <end position="355"/>
    </location>
</feature>
<dbReference type="InterPro" id="IPR003593">
    <property type="entry name" value="AAA+_ATPase"/>
</dbReference>
<feature type="compositionally biased region" description="Low complexity" evidence="1">
    <location>
        <begin position="627"/>
        <end position="636"/>
    </location>
</feature>
<dbReference type="InterPro" id="IPR052026">
    <property type="entry name" value="ExeA_AAA_ATPase_DNA-bind"/>
</dbReference>
<dbReference type="SMART" id="SM00382">
    <property type="entry name" value="AAA"/>
    <property type="match status" value="1"/>
</dbReference>
<feature type="compositionally biased region" description="Low complexity" evidence="1">
    <location>
        <begin position="456"/>
        <end position="471"/>
    </location>
</feature>
<dbReference type="Proteomes" id="UP000055136">
    <property type="component" value="Chromosome"/>
</dbReference>